<keyword evidence="7" id="KW-1185">Reference proteome</keyword>
<proteinExistence type="predicted"/>
<dbReference type="Gene3D" id="1.10.30.10">
    <property type="entry name" value="High mobility group box domain"/>
    <property type="match status" value="1"/>
</dbReference>
<dbReference type="GeneID" id="2873091"/>
<sequence length="499" mass="55298">MQRRLIENHPPSPPQSTDGDFASDASQFGDMYPLYGTPEPYAGAGQGHDESFNEQSSVTINMRYAPTAEYPQNASLHHPVRTWPFSPTAEYSRQELRQAQVLHNGARFSTPPADDGFASGSLDSAPSARWPSPARRQHASRARVLRSPRQRRRAKNRSSTDSSFVLTEPLSVLTKDMTHVPLKDMESHVNRPIEERLADTAKNDGKIPRPMNSFMLYRSAYANRVKEYFRQQNHQVVSSASGASWNKETPEIRAKYERLAVIEKRNHLKAYPGYKFTPAKDKKKRSTFDDSHSFSGEFTPEGSPAQRNISRNSTFSTPEIGSGWNGGHPTPPDMGDHGLPTDGYFPSLWPTSHPARQPVGMMLTSDPSHFMQPASNPEEIHYAPSTMLAGLPGAAHHDLLQPQGGQVDPALLNYPGSTIHPEGGSQVYGHPHYQMWQEGNNNVYAPFEASMEPSPDSYAGAPSIQPGIDGHEIWDSSQRATLEPAGGDFDNWLNQPAGY</sequence>
<dbReference type="CDD" id="cd01389">
    <property type="entry name" value="HMG-box_ROX1-like"/>
    <property type="match status" value="1"/>
</dbReference>
<feature type="DNA-binding region" description="HMG box" evidence="3">
    <location>
        <begin position="207"/>
        <end position="275"/>
    </location>
</feature>
<dbReference type="EMBL" id="BN001302">
    <property type="protein sequence ID" value="CBF75653.1"/>
    <property type="molecule type" value="Genomic_DNA"/>
</dbReference>
<dbReference type="OrthoDB" id="2307332at2759"/>
<dbReference type="Proteomes" id="UP000000560">
    <property type="component" value="Chromosome II"/>
</dbReference>
<feature type="compositionally biased region" description="Polar residues" evidence="4">
    <location>
        <begin position="305"/>
        <end position="319"/>
    </location>
</feature>
<dbReference type="PROSITE" id="PS50118">
    <property type="entry name" value="HMG_BOX_2"/>
    <property type="match status" value="1"/>
</dbReference>
<feature type="region of interest" description="Disordered" evidence="4">
    <location>
        <begin position="279"/>
        <end position="337"/>
    </location>
</feature>
<feature type="region of interest" description="Disordered" evidence="4">
    <location>
        <begin position="106"/>
        <end position="163"/>
    </location>
</feature>
<organism evidence="6 7">
    <name type="scientific">Emericella nidulans (strain FGSC A4 / ATCC 38163 / CBS 112.46 / NRRL 194 / M139)</name>
    <name type="common">Aspergillus nidulans</name>
    <dbReference type="NCBI Taxonomy" id="227321"/>
    <lineage>
        <taxon>Eukaryota</taxon>
        <taxon>Fungi</taxon>
        <taxon>Dikarya</taxon>
        <taxon>Ascomycota</taxon>
        <taxon>Pezizomycotina</taxon>
        <taxon>Eurotiomycetes</taxon>
        <taxon>Eurotiomycetidae</taxon>
        <taxon>Eurotiales</taxon>
        <taxon>Aspergillaceae</taxon>
        <taxon>Aspergillus</taxon>
        <taxon>Aspergillus subgen. Nidulantes</taxon>
    </lineage>
</organism>
<dbReference type="InterPro" id="IPR009071">
    <property type="entry name" value="HMG_box_dom"/>
</dbReference>
<dbReference type="OMA" id="GANNHQI"/>
<evidence type="ECO:0000313" key="6">
    <source>
        <dbReference type="EMBL" id="CBF75653.1"/>
    </source>
</evidence>
<evidence type="ECO:0000256" key="2">
    <source>
        <dbReference type="ARBA" id="ARBA00023242"/>
    </source>
</evidence>
<dbReference type="InterPro" id="IPR051356">
    <property type="entry name" value="SOX/SOX-like_TF"/>
</dbReference>
<dbReference type="eggNOG" id="KOG0528">
    <property type="taxonomic scope" value="Eukaryota"/>
</dbReference>
<protein>
    <submittedName>
        <fullName evidence="6">HMG box protein, putative (JCVI)</fullName>
    </submittedName>
</protein>
<dbReference type="GO" id="GO:0006357">
    <property type="term" value="P:regulation of transcription by RNA polymerase II"/>
    <property type="evidence" value="ECO:0000318"/>
    <property type="project" value="GO_Central"/>
</dbReference>
<feature type="region of interest" description="Disordered" evidence="4">
    <location>
        <begin position="1"/>
        <end position="51"/>
    </location>
</feature>
<feature type="domain" description="HMG box" evidence="5">
    <location>
        <begin position="207"/>
        <end position="275"/>
    </location>
</feature>
<keyword evidence="2 3" id="KW-0539">Nucleus</keyword>
<dbReference type="SMART" id="SM00398">
    <property type="entry name" value="HMG"/>
    <property type="match status" value="1"/>
</dbReference>
<dbReference type="STRING" id="227321.Q5B713"/>
<dbReference type="HOGENOM" id="CLU_022445_4_0_1"/>
<dbReference type="PANTHER" id="PTHR45789">
    <property type="entry name" value="FI18025P1"/>
    <property type="match status" value="1"/>
</dbReference>
<keyword evidence="1 3" id="KW-0238">DNA-binding</keyword>
<accession>C8V3U1</accession>
<dbReference type="KEGG" id="ani:ANIA_03667"/>
<dbReference type="InterPro" id="IPR036910">
    <property type="entry name" value="HMG_box_dom_sf"/>
</dbReference>
<reference evidence="7" key="2">
    <citation type="journal article" date="2009" name="Fungal Genet. Biol.">
        <title>The 2008 update of the Aspergillus nidulans genome annotation: a community effort.</title>
        <authorList>
            <person name="Wortman J.R."/>
            <person name="Gilsenan J.M."/>
            <person name="Joardar V."/>
            <person name="Deegan J."/>
            <person name="Clutterbuck J."/>
            <person name="Andersen M.R."/>
            <person name="Archer D."/>
            <person name="Bencina M."/>
            <person name="Braus G."/>
            <person name="Coutinho P."/>
            <person name="von Dohren H."/>
            <person name="Doonan J."/>
            <person name="Driessen A.J."/>
            <person name="Durek P."/>
            <person name="Espeso E."/>
            <person name="Fekete E."/>
            <person name="Flipphi M."/>
            <person name="Estrada C.G."/>
            <person name="Geysens S."/>
            <person name="Goldman G."/>
            <person name="de Groot P.W."/>
            <person name="Hansen K."/>
            <person name="Harris S.D."/>
            <person name="Heinekamp T."/>
            <person name="Helmstaedt K."/>
            <person name="Henrissat B."/>
            <person name="Hofmann G."/>
            <person name="Homan T."/>
            <person name="Horio T."/>
            <person name="Horiuchi H."/>
            <person name="James S."/>
            <person name="Jones M."/>
            <person name="Karaffa L."/>
            <person name="Karanyi Z."/>
            <person name="Kato M."/>
            <person name="Keller N."/>
            <person name="Kelly D.E."/>
            <person name="Kiel J.A."/>
            <person name="Kim J.M."/>
            <person name="van der Klei I.J."/>
            <person name="Klis F.M."/>
            <person name="Kovalchuk A."/>
            <person name="Krasevec N."/>
            <person name="Kubicek C.P."/>
            <person name="Liu B."/>
            <person name="Maccabe A."/>
            <person name="Meyer V."/>
            <person name="Mirabito P."/>
            <person name="Miskei M."/>
            <person name="Mos M."/>
            <person name="Mullins J."/>
            <person name="Nelson D.R."/>
            <person name="Nielsen J."/>
            <person name="Oakley B.R."/>
            <person name="Osmani S.A."/>
            <person name="Pakula T."/>
            <person name="Paszewski A."/>
            <person name="Paulsen I."/>
            <person name="Pilsyk S."/>
            <person name="Pocsi I."/>
            <person name="Punt P.J."/>
            <person name="Ram A.F."/>
            <person name="Ren Q."/>
            <person name="Robellet X."/>
            <person name="Robson G."/>
            <person name="Seiboth B."/>
            <person name="van Solingen P."/>
            <person name="Specht T."/>
            <person name="Sun J."/>
            <person name="Taheri-Talesh N."/>
            <person name="Takeshita N."/>
            <person name="Ussery D."/>
            <person name="vanKuyk P.A."/>
            <person name="Visser H."/>
            <person name="van de Vondervoort P.J."/>
            <person name="de Vries R.P."/>
            <person name="Walton J."/>
            <person name="Xiang X."/>
            <person name="Xiong Y."/>
            <person name="Zeng A.P."/>
            <person name="Brandt B.W."/>
            <person name="Cornell M.J."/>
            <person name="van den Hondel C.A."/>
            <person name="Visser J."/>
            <person name="Oliver S.G."/>
            <person name="Turner G."/>
        </authorList>
    </citation>
    <scope>GENOME REANNOTATION</scope>
    <source>
        <strain evidence="7">FGSC A4 / ATCC 38163 / CBS 112.46 / NRRL 194 / M139</strain>
    </source>
</reference>
<accession>Q5B713</accession>
<evidence type="ECO:0000313" key="7">
    <source>
        <dbReference type="Proteomes" id="UP000000560"/>
    </source>
</evidence>
<dbReference type="RefSeq" id="XP_661271.1">
    <property type="nucleotide sequence ID" value="XM_656179.1"/>
</dbReference>
<dbReference type="GO" id="GO:0000981">
    <property type="term" value="F:DNA-binding transcription factor activity, RNA polymerase II-specific"/>
    <property type="evidence" value="ECO:0000318"/>
    <property type="project" value="GO_Central"/>
</dbReference>
<dbReference type="GO" id="GO:0000978">
    <property type="term" value="F:RNA polymerase II cis-regulatory region sequence-specific DNA binding"/>
    <property type="evidence" value="ECO:0000318"/>
    <property type="project" value="GO_Central"/>
</dbReference>
<dbReference type="Pfam" id="PF00505">
    <property type="entry name" value="HMG_box"/>
    <property type="match status" value="1"/>
</dbReference>
<name>Q5B713_EMENI</name>
<evidence type="ECO:0000256" key="3">
    <source>
        <dbReference type="PROSITE-ProRule" id="PRU00267"/>
    </source>
</evidence>
<dbReference type="GO" id="GO:0005634">
    <property type="term" value="C:nucleus"/>
    <property type="evidence" value="ECO:0000318"/>
    <property type="project" value="GO_Central"/>
</dbReference>
<gene>
    <name evidence="6" type="ORF">ANIA_03667</name>
</gene>
<dbReference type="AlphaFoldDB" id="Q5B713"/>
<dbReference type="InParanoid" id="Q5B713"/>
<evidence type="ECO:0000256" key="4">
    <source>
        <dbReference type="SAM" id="MobiDB-lite"/>
    </source>
</evidence>
<dbReference type="SUPFAM" id="SSF47095">
    <property type="entry name" value="HMG-box"/>
    <property type="match status" value="1"/>
</dbReference>
<reference evidence="7" key="1">
    <citation type="journal article" date="2005" name="Nature">
        <title>Sequencing of Aspergillus nidulans and comparative analysis with A. fumigatus and A. oryzae.</title>
        <authorList>
            <person name="Galagan J.E."/>
            <person name="Calvo S.E."/>
            <person name="Cuomo C."/>
            <person name="Ma L.J."/>
            <person name="Wortman J.R."/>
            <person name="Batzoglou S."/>
            <person name="Lee S.I."/>
            <person name="Basturkmen M."/>
            <person name="Spevak C.C."/>
            <person name="Clutterbuck J."/>
            <person name="Kapitonov V."/>
            <person name="Jurka J."/>
            <person name="Scazzocchio C."/>
            <person name="Farman M."/>
            <person name="Butler J."/>
            <person name="Purcell S."/>
            <person name="Harris S."/>
            <person name="Braus G.H."/>
            <person name="Draht O."/>
            <person name="Busch S."/>
            <person name="D'Enfert C."/>
            <person name="Bouchier C."/>
            <person name="Goldman G.H."/>
            <person name="Bell-Pedersen D."/>
            <person name="Griffiths-Jones S."/>
            <person name="Doonan J.H."/>
            <person name="Yu J."/>
            <person name="Vienken K."/>
            <person name="Pain A."/>
            <person name="Freitag M."/>
            <person name="Selker E.U."/>
            <person name="Archer D.B."/>
            <person name="Penalva M.A."/>
            <person name="Oakley B.R."/>
            <person name="Momany M."/>
            <person name="Tanaka T."/>
            <person name="Kumagai T."/>
            <person name="Asai K."/>
            <person name="Machida M."/>
            <person name="Nierman W.C."/>
            <person name="Denning D.W."/>
            <person name="Caddick M."/>
            <person name="Hynes M."/>
            <person name="Paoletti M."/>
            <person name="Fischer R."/>
            <person name="Miller B."/>
            <person name="Dyer P."/>
            <person name="Sachs M.S."/>
            <person name="Osmani S.A."/>
            <person name="Birren B.W."/>
        </authorList>
    </citation>
    <scope>NUCLEOTIDE SEQUENCE [LARGE SCALE GENOMIC DNA]</scope>
    <source>
        <strain evidence="7">FGSC A4 / ATCC 38163 / CBS 112.46 / NRRL 194 / M139</strain>
    </source>
</reference>
<dbReference type="PANTHER" id="PTHR45789:SF2">
    <property type="entry name" value="FI18025P1"/>
    <property type="match status" value="1"/>
</dbReference>
<evidence type="ECO:0000256" key="1">
    <source>
        <dbReference type="ARBA" id="ARBA00023125"/>
    </source>
</evidence>
<feature type="compositionally biased region" description="Basic residues" evidence="4">
    <location>
        <begin position="135"/>
        <end position="156"/>
    </location>
</feature>
<evidence type="ECO:0000259" key="5">
    <source>
        <dbReference type="PROSITE" id="PS50118"/>
    </source>
</evidence>